<protein>
    <submittedName>
        <fullName evidence="3">Serine hydrolase</fullName>
    </submittedName>
</protein>
<dbReference type="PANTHER" id="PTHR43283:SF11">
    <property type="entry name" value="BETA-LACTAMASE-RELATED DOMAIN-CONTAINING PROTEIN"/>
    <property type="match status" value="1"/>
</dbReference>
<dbReference type="GO" id="GO:0016787">
    <property type="term" value="F:hydrolase activity"/>
    <property type="evidence" value="ECO:0007669"/>
    <property type="project" value="UniProtKB-KW"/>
</dbReference>
<keyword evidence="4" id="KW-1185">Reference proteome</keyword>
<evidence type="ECO:0000313" key="3">
    <source>
        <dbReference type="EMBL" id="GAA4270664.1"/>
    </source>
</evidence>
<comment type="caution">
    <text evidence="3">The sequence shown here is derived from an EMBL/GenBank/DDBJ whole genome shotgun (WGS) entry which is preliminary data.</text>
</comment>
<dbReference type="SUPFAM" id="SSF56601">
    <property type="entry name" value="beta-lactamase/transpeptidase-like"/>
    <property type="match status" value="1"/>
</dbReference>
<proteinExistence type="predicted"/>
<evidence type="ECO:0000259" key="2">
    <source>
        <dbReference type="Pfam" id="PF00144"/>
    </source>
</evidence>
<dbReference type="Proteomes" id="UP001500027">
    <property type="component" value="Unassembled WGS sequence"/>
</dbReference>
<dbReference type="InterPro" id="IPR050789">
    <property type="entry name" value="Diverse_Enzym_Activities"/>
</dbReference>
<sequence length="371" mass="42501">MLNGQTDYYYPLKNSEWETKSPNDFNIESKEFYRAIEIAKESANRDTKDLRQAILKGFESEPYHQIIGPTKKRGESAGVILKNGYIISKWGDLERVDMTFSVTKSYLSTVAGIAFDKGLINAVSEPVKDYVWNGKFNGKHNSKITWEHLLNQSSDWSGELWGGLDWADRPPRQGGLDEWKFRTLNEPGTKFEYNDVRVNLLAYSLLEIFREPLPKILKNHIMDPIGASTTWRWYGYENSWINIDGVKVQSVSGGGHSGGGLFINTLDQARFGLLILSNGYWDNKPIVSDKWIKKAISPSQPNENYGYMWWLNQNKSNPHLSSISSNAFYASGFGGNYIIIEPDYDLVIVLRWFDNNKTNEFVKMIIETMKN</sequence>
<evidence type="ECO:0000256" key="1">
    <source>
        <dbReference type="ARBA" id="ARBA00022801"/>
    </source>
</evidence>
<reference evidence="4" key="1">
    <citation type="journal article" date="2019" name="Int. J. Syst. Evol. Microbiol.">
        <title>The Global Catalogue of Microorganisms (GCM) 10K type strain sequencing project: providing services to taxonomists for standard genome sequencing and annotation.</title>
        <authorList>
            <consortium name="The Broad Institute Genomics Platform"/>
            <consortium name="The Broad Institute Genome Sequencing Center for Infectious Disease"/>
            <person name="Wu L."/>
            <person name="Ma J."/>
        </authorList>
    </citation>
    <scope>NUCLEOTIDE SEQUENCE [LARGE SCALE GENOMIC DNA]</scope>
    <source>
        <strain evidence="4">JCM 17452</strain>
    </source>
</reference>
<organism evidence="3 4">
    <name type="scientific">Hyunsoonleella aestuarii</name>
    <dbReference type="NCBI Taxonomy" id="912802"/>
    <lineage>
        <taxon>Bacteria</taxon>
        <taxon>Pseudomonadati</taxon>
        <taxon>Bacteroidota</taxon>
        <taxon>Flavobacteriia</taxon>
        <taxon>Flavobacteriales</taxon>
        <taxon>Flavobacteriaceae</taxon>
    </lineage>
</organism>
<name>A0ABP8EEY0_9FLAO</name>
<dbReference type="Gene3D" id="3.40.710.10">
    <property type="entry name" value="DD-peptidase/beta-lactamase superfamily"/>
    <property type="match status" value="1"/>
</dbReference>
<accession>A0ABP8EEY0</accession>
<dbReference type="InterPro" id="IPR012338">
    <property type="entry name" value="Beta-lactam/transpept-like"/>
</dbReference>
<keyword evidence="1 3" id="KW-0378">Hydrolase</keyword>
<dbReference type="Pfam" id="PF00144">
    <property type="entry name" value="Beta-lactamase"/>
    <property type="match status" value="1"/>
</dbReference>
<dbReference type="PANTHER" id="PTHR43283">
    <property type="entry name" value="BETA-LACTAMASE-RELATED"/>
    <property type="match status" value="1"/>
</dbReference>
<dbReference type="EMBL" id="BAABAV010000003">
    <property type="protein sequence ID" value="GAA4270664.1"/>
    <property type="molecule type" value="Genomic_DNA"/>
</dbReference>
<feature type="domain" description="Beta-lactamase-related" evidence="2">
    <location>
        <begin position="99"/>
        <end position="350"/>
    </location>
</feature>
<dbReference type="InterPro" id="IPR001466">
    <property type="entry name" value="Beta-lactam-related"/>
</dbReference>
<gene>
    <name evidence="3" type="ORF">GCM10022257_27650</name>
</gene>
<evidence type="ECO:0000313" key="4">
    <source>
        <dbReference type="Proteomes" id="UP001500027"/>
    </source>
</evidence>